<dbReference type="Proteomes" id="UP000288805">
    <property type="component" value="Unassembled WGS sequence"/>
</dbReference>
<proteinExistence type="predicted"/>
<dbReference type="EMBL" id="QGNW01000631">
    <property type="protein sequence ID" value="RVW66737.1"/>
    <property type="molecule type" value="Genomic_DNA"/>
</dbReference>
<comment type="caution">
    <text evidence="2">The sequence shown here is derived from an EMBL/GenBank/DDBJ whole genome shotgun (WGS) entry which is preliminary data.</text>
</comment>
<evidence type="ECO:0000256" key="1">
    <source>
        <dbReference type="SAM" id="MobiDB-lite"/>
    </source>
</evidence>
<feature type="region of interest" description="Disordered" evidence="1">
    <location>
        <begin position="222"/>
        <end position="244"/>
    </location>
</feature>
<dbReference type="AlphaFoldDB" id="A0A438G3H7"/>
<organism evidence="2 3">
    <name type="scientific">Vitis vinifera</name>
    <name type="common">Grape</name>
    <dbReference type="NCBI Taxonomy" id="29760"/>
    <lineage>
        <taxon>Eukaryota</taxon>
        <taxon>Viridiplantae</taxon>
        <taxon>Streptophyta</taxon>
        <taxon>Embryophyta</taxon>
        <taxon>Tracheophyta</taxon>
        <taxon>Spermatophyta</taxon>
        <taxon>Magnoliopsida</taxon>
        <taxon>eudicotyledons</taxon>
        <taxon>Gunneridae</taxon>
        <taxon>Pentapetalae</taxon>
        <taxon>rosids</taxon>
        <taxon>Vitales</taxon>
        <taxon>Vitaceae</taxon>
        <taxon>Viteae</taxon>
        <taxon>Vitis</taxon>
    </lineage>
</organism>
<name>A0A438G3H7_VITVI</name>
<sequence length="268" mass="28333">MGRFNILQFGPFHILSFTWLQTSSTNGVLDSIGLPAKDVRTGCPDAPSDGFVSHGGGRATITLWVADRDRGRPNMRGCHVYPDGVDPDGLRATCQYESPFVWLGHVASRGAGAKKGIYDEPPTLGFGSASGFKKNVCKEETVSSVRASDAREKSIDKLNAKEFRDRAIQRGALVPSSGVVQGIPPFLPDFTRLHPSQHSSGADGMQHYKHVVQSRPLAAGAAGFDEGRNEGTRDGPGSVGGAIGASGETFFSKLLHSASGSGKEGPHS</sequence>
<gene>
    <name evidence="2" type="ORF">CK203_063532</name>
</gene>
<evidence type="ECO:0000313" key="2">
    <source>
        <dbReference type="EMBL" id="RVW66737.1"/>
    </source>
</evidence>
<protein>
    <submittedName>
        <fullName evidence="2">Uncharacterized protein</fullName>
    </submittedName>
</protein>
<evidence type="ECO:0000313" key="3">
    <source>
        <dbReference type="Proteomes" id="UP000288805"/>
    </source>
</evidence>
<reference evidence="2 3" key="1">
    <citation type="journal article" date="2018" name="PLoS Genet.">
        <title>Population sequencing reveals clonal diversity and ancestral inbreeding in the grapevine cultivar Chardonnay.</title>
        <authorList>
            <person name="Roach M.J."/>
            <person name="Johnson D.L."/>
            <person name="Bohlmann J."/>
            <person name="van Vuuren H.J."/>
            <person name="Jones S.J."/>
            <person name="Pretorius I.S."/>
            <person name="Schmidt S.A."/>
            <person name="Borneman A.R."/>
        </authorList>
    </citation>
    <scope>NUCLEOTIDE SEQUENCE [LARGE SCALE GENOMIC DNA]</scope>
    <source>
        <strain evidence="3">cv. Chardonnay</strain>
        <tissue evidence="2">Leaf</tissue>
    </source>
</reference>
<accession>A0A438G3H7</accession>